<protein>
    <submittedName>
        <fullName evidence="2">Iron(III) transport system substrate-binding protein</fullName>
    </submittedName>
</protein>
<dbReference type="Gene3D" id="3.40.190.10">
    <property type="entry name" value="Periplasmic binding protein-like II"/>
    <property type="match status" value="2"/>
</dbReference>
<dbReference type="RefSeq" id="WP_307320923.1">
    <property type="nucleotide sequence ID" value="NZ_JAUSUG010000001.1"/>
</dbReference>
<dbReference type="InterPro" id="IPR001188">
    <property type="entry name" value="Sperm_putr-bd"/>
</dbReference>
<organism evidence="2 3">
    <name type="scientific">Evansella vedderi</name>
    <dbReference type="NCBI Taxonomy" id="38282"/>
    <lineage>
        <taxon>Bacteria</taxon>
        <taxon>Bacillati</taxon>
        <taxon>Bacillota</taxon>
        <taxon>Bacilli</taxon>
        <taxon>Bacillales</taxon>
        <taxon>Bacillaceae</taxon>
        <taxon>Evansella</taxon>
    </lineage>
</organism>
<dbReference type="SUPFAM" id="SSF53850">
    <property type="entry name" value="Periplasmic binding protein-like II"/>
    <property type="match status" value="1"/>
</dbReference>
<dbReference type="CDD" id="cd13544">
    <property type="entry name" value="PBP2_Fbp_like_1"/>
    <property type="match status" value="1"/>
</dbReference>
<evidence type="ECO:0000313" key="3">
    <source>
        <dbReference type="Proteomes" id="UP001230005"/>
    </source>
</evidence>
<sequence length="333" mass="37102">MKKRVLGLFALFFALLLVSCGREDKGELTVYVGLYEDHAIRAIETFEKETGIKVSHVRMSNGEILARIRAEQNAPKASVWYGGPSDTFVQAKYEGLLKSYTSPNSSFIPDIYKDPEGYWTGIYVGSIALVSNRSWLQDVGLDIPNSWEDLLKPEYKGMVSMADPRSSGTAYTILATLVQLMGEEEAFDYLEKLNENVRSYTTSGSVPGRSVGMGETGVAIMFAHDALKFFKEGFRDLVITIPKEGTGYEIGAVAMISNGPDLEAAKTFIDWSLTKQAQEIGKHTGNFQLLTNETAISPEEAFYLTEINVIDYDHNWAGLNRAILIERWVEMVK</sequence>
<dbReference type="Proteomes" id="UP001230005">
    <property type="component" value="Unassembled WGS sequence"/>
</dbReference>
<dbReference type="PROSITE" id="PS51257">
    <property type="entry name" value="PROKAR_LIPOPROTEIN"/>
    <property type="match status" value="1"/>
</dbReference>
<proteinExistence type="predicted"/>
<keyword evidence="3" id="KW-1185">Reference proteome</keyword>
<keyword evidence="1" id="KW-0732">Signal</keyword>
<gene>
    <name evidence="2" type="ORF">J2S74_000305</name>
</gene>
<dbReference type="PIRSF" id="PIRSF002825">
    <property type="entry name" value="CfbpA"/>
    <property type="match status" value="1"/>
</dbReference>
<dbReference type="Pfam" id="PF13343">
    <property type="entry name" value="SBP_bac_6"/>
    <property type="match status" value="1"/>
</dbReference>
<dbReference type="PANTHER" id="PTHR30006:SF2">
    <property type="entry name" value="ABC TRANSPORTER SUBSTRATE-BINDING PROTEIN"/>
    <property type="match status" value="1"/>
</dbReference>
<comment type="caution">
    <text evidence="2">The sequence shown here is derived from an EMBL/GenBank/DDBJ whole genome shotgun (WGS) entry which is preliminary data.</text>
</comment>
<dbReference type="EMBL" id="JAUSUG010000001">
    <property type="protein sequence ID" value="MDQ0252933.1"/>
    <property type="molecule type" value="Genomic_DNA"/>
</dbReference>
<reference evidence="2 3" key="1">
    <citation type="submission" date="2023-07" db="EMBL/GenBank/DDBJ databases">
        <title>Genomic Encyclopedia of Type Strains, Phase IV (KMG-IV): sequencing the most valuable type-strain genomes for metagenomic binning, comparative biology and taxonomic classification.</title>
        <authorList>
            <person name="Goeker M."/>
        </authorList>
    </citation>
    <scope>NUCLEOTIDE SEQUENCE [LARGE SCALE GENOMIC DNA]</scope>
    <source>
        <strain evidence="2 3">DSM 9768</strain>
    </source>
</reference>
<accession>A0ABT9ZNW6</accession>
<evidence type="ECO:0000256" key="1">
    <source>
        <dbReference type="ARBA" id="ARBA00022729"/>
    </source>
</evidence>
<dbReference type="InterPro" id="IPR026045">
    <property type="entry name" value="Ferric-bd"/>
</dbReference>
<dbReference type="PANTHER" id="PTHR30006">
    <property type="entry name" value="THIAMINE-BINDING PERIPLASMIC PROTEIN-RELATED"/>
    <property type="match status" value="1"/>
</dbReference>
<name>A0ABT9ZNW6_9BACI</name>
<dbReference type="PRINTS" id="PR00909">
    <property type="entry name" value="SPERMDNBNDNG"/>
</dbReference>
<evidence type="ECO:0000313" key="2">
    <source>
        <dbReference type="EMBL" id="MDQ0252933.1"/>
    </source>
</evidence>